<name>A0ABZ0J310_9BURK</name>
<dbReference type="Pfam" id="PF02518">
    <property type="entry name" value="HATPase_c"/>
    <property type="match status" value="1"/>
</dbReference>
<dbReference type="InterPro" id="IPR036097">
    <property type="entry name" value="HisK_dim/P_sf"/>
</dbReference>
<comment type="catalytic activity">
    <reaction evidence="1">
        <text>ATP + protein L-histidine = ADP + protein N-phospho-L-histidine.</text>
        <dbReference type="EC" id="2.7.13.3"/>
    </reaction>
</comment>
<dbReference type="SMART" id="SM00388">
    <property type="entry name" value="HisKA"/>
    <property type="match status" value="1"/>
</dbReference>
<dbReference type="InterPro" id="IPR005467">
    <property type="entry name" value="His_kinase_dom"/>
</dbReference>
<dbReference type="PANTHER" id="PTHR42878:SF15">
    <property type="entry name" value="BACTERIOPHYTOCHROME"/>
    <property type="match status" value="1"/>
</dbReference>
<evidence type="ECO:0000256" key="4">
    <source>
        <dbReference type="ARBA" id="ARBA00022679"/>
    </source>
</evidence>
<dbReference type="SUPFAM" id="SSF47384">
    <property type="entry name" value="Homodimeric domain of signal transducing histidine kinase"/>
    <property type="match status" value="1"/>
</dbReference>
<organism evidence="7 8">
    <name type="scientific">Diaphorobacter limosus</name>
    <dbReference type="NCBI Taxonomy" id="3036128"/>
    <lineage>
        <taxon>Bacteria</taxon>
        <taxon>Pseudomonadati</taxon>
        <taxon>Pseudomonadota</taxon>
        <taxon>Betaproteobacteria</taxon>
        <taxon>Burkholderiales</taxon>
        <taxon>Comamonadaceae</taxon>
        <taxon>Diaphorobacter</taxon>
    </lineage>
</organism>
<feature type="domain" description="Histidine kinase" evidence="6">
    <location>
        <begin position="38"/>
        <end position="261"/>
    </location>
</feature>
<evidence type="ECO:0000256" key="3">
    <source>
        <dbReference type="ARBA" id="ARBA00022553"/>
    </source>
</evidence>
<dbReference type="PRINTS" id="PR00344">
    <property type="entry name" value="BCTRLSENSOR"/>
</dbReference>
<gene>
    <name evidence="7" type="ORF">P4826_16125</name>
</gene>
<reference evidence="7 8" key="1">
    <citation type="submission" date="2023-03" db="EMBL/GenBank/DDBJ databases">
        <title>Diaphorobacter basophil sp. nov., isolated from a sewage-treatment plant.</title>
        <authorList>
            <person name="Yang K."/>
        </authorList>
    </citation>
    <scope>NUCLEOTIDE SEQUENCE [LARGE SCALE GENOMIC DNA]</scope>
    <source>
        <strain evidence="7 8">Y-1</strain>
    </source>
</reference>
<dbReference type="EMBL" id="CP136921">
    <property type="protein sequence ID" value="WOO31907.1"/>
    <property type="molecule type" value="Genomic_DNA"/>
</dbReference>
<keyword evidence="5" id="KW-0418">Kinase</keyword>
<protein>
    <recommendedName>
        <fullName evidence="2">histidine kinase</fullName>
        <ecNumber evidence="2">2.7.13.3</ecNumber>
    </recommendedName>
</protein>
<dbReference type="PANTHER" id="PTHR42878">
    <property type="entry name" value="TWO-COMPONENT HISTIDINE KINASE"/>
    <property type="match status" value="1"/>
</dbReference>
<dbReference type="Proteomes" id="UP001303211">
    <property type="component" value="Chromosome"/>
</dbReference>
<sequence>MQSDAAATETPEQLRVALDQAQRQIADMAAAHEAFLRAVSHDLRAPLRHVTSYGALARELLQELSQELPGQPPQLLEAMDFLATMEGSARRMALMIDGLQAIARAGRAPLRLQSLDLAGAVQQARAALGGAADGVQWQIAGAMPPVQADAELLTQLLTQLLANALKFSRGVAQPRIALHAEVAPAGRVHVTLQDNGVGFDGTRAQQLFGVFQRLHREADFDGVGAGLALCQAIAQRHGASISATAAPGAGCCIRLDWPGAAAPGCSG</sequence>
<keyword evidence="7" id="KW-0547">Nucleotide-binding</keyword>
<dbReference type="PROSITE" id="PS50109">
    <property type="entry name" value="HIS_KIN"/>
    <property type="match status" value="1"/>
</dbReference>
<dbReference type="Gene3D" id="3.30.565.10">
    <property type="entry name" value="Histidine kinase-like ATPase, C-terminal domain"/>
    <property type="match status" value="1"/>
</dbReference>
<keyword evidence="4" id="KW-0808">Transferase</keyword>
<dbReference type="Gene3D" id="1.10.287.130">
    <property type="match status" value="1"/>
</dbReference>
<evidence type="ECO:0000256" key="1">
    <source>
        <dbReference type="ARBA" id="ARBA00000085"/>
    </source>
</evidence>
<dbReference type="GO" id="GO:0005524">
    <property type="term" value="F:ATP binding"/>
    <property type="evidence" value="ECO:0007669"/>
    <property type="project" value="UniProtKB-KW"/>
</dbReference>
<evidence type="ECO:0000256" key="5">
    <source>
        <dbReference type="ARBA" id="ARBA00022777"/>
    </source>
</evidence>
<dbReference type="SUPFAM" id="SSF55874">
    <property type="entry name" value="ATPase domain of HSP90 chaperone/DNA topoisomerase II/histidine kinase"/>
    <property type="match status" value="1"/>
</dbReference>
<keyword evidence="7" id="KW-0067">ATP-binding</keyword>
<evidence type="ECO:0000313" key="7">
    <source>
        <dbReference type="EMBL" id="WOO31907.1"/>
    </source>
</evidence>
<dbReference type="InterPro" id="IPR050351">
    <property type="entry name" value="BphY/WalK/GraS-like"/>
</dbReference>
<proteinExistence type="predicted"/>
<dbReference type="InterPro" id="IPR004358">
    <property type="entry name" value="Sig_transdc_His_kin-like_C"/>
</dbReference>
<keyword evidence="3" id="KW-0597">Phosphoprotein</keyword>
<evidence type="ECO:0000259" key="6">
    <source>
        <dbReference type="PROSITE" id="PS50109"/>
    </source>
</evidence>
<dbReference type="EC" id="2.7.13.3" evidence="2"/>
<dbReference type="InterPro" id="IPR003661">
    <property type="entry name" value="HisK_dim/P_dom"/>
</dbReference>
<dbReference type="InterPro" id="IPR036890">
    <property type="entry name" value="HATPase_C_sf"/>
</dbReference>
<dbReference type="InterPro" id="IPR003594">
    <property type="entry name" value="HATPase_dom"/>
</dbReference>
<evidence type="ECO:0000256" key="2">
    <source>
        <dbReference type="ARBA" id="ARBA00012438"/>
    </source>
</evidence>
<dbReference type="CDD" id="cd00082">
    <property type="entry name" value="HisKA"/>
    <property type="match status" value="1"/>
</dbReference>
<dbReference type="RefSeq" id="WP_317701376.1">
    <property type="nucleotide sequence ID" value="NZ_CP136921.1"/>
</dbReference>
<accession>A0ABZ0J310</accession>
<evidence type="ECO:0000313" key="8">
    <source>
        <dbReference type="Proteomes" id="UP001303211"/>
    </source>
</evidence>
<keyword evidence="8" id="KW-1185">Reference proteome</keyword>
<dbReference type="SMART" id="SM00387">
    <property type="entry name" value="HATPase_c"/>
    <property type="match status" value="1"/>
</dbReference>